<dbReference type="EMBL" id="JACMSC010000013">
    <property type="protein sequence ID" value="KAG6493555.1"/>
    <property type="molecule type" value="Genomic_DNA"/>
</dbReference>
<dbReference type="Pfam" id="PF14009">
    <property type="entry name" value="PADRE"/>
    <property type="match status" value="1"/>
</dbReference>
<dbReference type="AlphaFoldDB" id="A0A8J5G7X1"/>
<accession>A0A8J5G7X1</accession>
<sequence length="175" mass="18387">MGNYVSCALAGGPGGGSRSAKVILPGGAVQRVEGPATAAEMMLNAPGHFVVDSQSMHAGRRFAPLAADEELETGHVYAMFPMKRAGAVVTAADMAALLLAAQREVRREAGGARVLPDRPMIVGPETENTAAEELGEGMEGAAAAEIGEFKYRSSMCRSRRPNLETIHEEGICFSR</sequence>
<organism evidence="1 2">
    <name type="scientific">Zingiber officinale</name>
    <name type="common">Ginger</name>
    <name type="synonym">Amomum zingiber</name>
    <dbReference type="NCBI Taxonomy" id="94328"/>
    <lineage>
        <taxon>Eukaryota</taxon>
        <taxon>Viridiplantae</taxon>
        <taxon>Streptophyta</taxon>
        <taxon>Embryophyta</taxon>
        <taxon>Tracheophyta</taxon>
        <taxon>Spermatophyta</taxon>
        <taxon>Magnoliopsida</taxon>
        <taxon>Liliopsida</taxon>
        <taxon>Zingiberales</taxon>
        <taxon>Zingiberaceae</taxon>
        <taxon>Zingiber</taxon>
    </lineage>
</organism>
<evidence type="ECO:0000313" key="1">
    <source>
        <dbReference type="EMBL" id="KAG6493555.1"/>
    </source>
</evidence>
<protein>
    <recommendedName>
        <fullName evidence="3">DUF4228 domain protein</fullName>
    </recommendedName>
</protein>
<dbReference type="Proteomes" id="UP000734854">
    <property type="component" value="Unassembled WGS sequence"/>
</dbReference>
<gene>
    <name evidence="1" type="ORF">ZIOFF_048547</name>
</gene>
<keyword evidence="2" id="KW-1185">Reference proteome</keyword>
<name>A0A8J5G7X1_ZINOF</name>
<proteinExistence type="predicted"/>
<comment type="caution">
    <text evidence="1">The sequence shown here is derived from an EMBL/GenBank/DDBJ whole genome shotgun (WGS) entry which is preliminary data.</text>
</comment>
<evidence type="ECO:0008006" key="3">
    <source>
        <dbReference type="Google" id="ProtNLM"/>
    </source>
</evidence>
<dbReference type="InterPro" id="IPR025322">
    <property type="entry name" value="PADRE_dom"/>
</dbReference>
<evidence type="ECO:0000313" key="2">
    <source>
        <dbReference type="Proteomes" id="UP000734854"/>
    </source>
</evidence>
<dbReference type="PANTHER" id="PTHR33052">
    <property type="entry name" value="DUF4228 DOMAIN PROTEIN-RELATED"/>
    <property type="match status" value="1"/>
</dbReference>
<reference evidence="1 2" key="1">
    <citation type="submission" date="2020-08" db="EMBL/GenBank/DDBJ databases">
        <title>Plant Genome Project.</title>
        <authorList>
            <person name="Zhang R.-G."/>
        </authorList>
    </citation>
    <scope>NUCLEOTIDE SEQUENCE [LARGE SCALE GENOMIC DNA]</scope>
    <source>
        <tissue evidence="1">Rhizome</tissue>
    </source>
</reference>
<dbReference type="OrthoDB" id="1922322at2759"/>